<evidence type="ECO:0000256" key="5">
    <source>
        <dbReference type="ARBA" id="ARBA00022723"/>
    </source>
</evidence>
<comment type="similarity">
    <text evidence="3">Belongs to the BYE1 family.</text>
</comment>
<keyword evidence="5" id="KW-0479">Metal-binding</keyword>
<evidence type="ECO:0000313" key="13">
    <source>
        <dbReference type="Proteomes" id="UP000812966"/>
    </source>
</evidence>
<feature type="region of interest" description="Disordered" evidence="10">
    <location>
        <begin position="1016"/>
        <end position="1141"/>
    </location>
</feature>
<feature type="region of interest" description="Disordered" evidence="10">
    <location>
        <begin position="981"/>
        <end position="1002"/>
    </location>
</feature>
<gene>
    <name evidence="12" type="ORF">FFLO_05580</name>
</gene>
<comment type="subcellular location">
    <subcellularLocation>
        <location evidence="2">Nucleus</location>
    </subcellularLocation>
</comment>
<dbReference type="InterPro" id="IPR001965">
    <property type="entry name" value="Znf_PHD"/>
</dbReference>
<dbReference type="PANTHER" id="PTHR46174:SF1">
    <property type="entry name" value="CXXC-TYPE ZINC FINGER PROTEIN 1"/>
    <property type="match status" value="1"/>
</dbReference>
<feature type="compositionally biased region" description="Acidic residues" evidence="10">
    <location>
        <begin position="239"/>
        <end position="249"/>
    </location>
</feature>
<feature type="compositionally biased region" description="Basic residues" evidence="10">
    <location>
        <begin position="1"/>
        <end position="10"/>
    </location>
</feature>
<comment type="function">
    <text evidence="1">Negative regulator of transcription elongation.</text>
</comment>
<dbReference type="Gene3D" id="3.30.40.10">
    <property type="entry name" value="Zinc/RING finger domain, C3HC4 (zinc finger)"/>
    <property type="match status" value="1"/>
</dbReference>
<feature type="compositionally biased region" description="Acidic residues" evidence="10">
    <location>
        <begin position="691"/>
        <end position="700"/>
    </location>
</feature>
<feature type="compositionally biased region" description="Polar residues" evidence="10">
    <location>
        <begin position="662"/>
        <end position="675"/>
    </location>
</feature>
<feature type="compositionally biased region" description="Polar residues" evidence="10">
    <location>
        <begin position="325"/>
        <end position="336"/>
    </location>
</feature>
<evidence type="ECO:0000256" key="3">
    <source>
        <dbReference type="ARBA" id="ARBA00011050"/>
    </source>
</evidence>
<dbReference type="InterPro" id="IPR012921">
    <property type="entry name" value="SPOC_C"/>
</dbReference>
<feature type="compositionally biased region" description="Basic and acidic residues" evidence="10">
    <location>
        <begin position="588"/>
        <end position="611"/>
    </location>
</feature>
<feature type="compositionally biased region" description="Acidic residues" evidence="10">
    <location>
        <begin position="442"/>
        <end position="457"/>
    </location>
</feature>
<keyword evidence="7" id="KW-0862">Zinc</keyword>
<dbReference type="InterPro" id="IPR019787">
    <property type="entry name" value="Znf_PHD-finger"/>
</dbReference>
<comment type="caution">
    <text evidence="12">The sequence shown here is derived from an EMBL/GenBank/DDBJ whole genome shotgun (WGS) entry which is preliminary data.</text>
</comment>
<dbReference type="GO" id="GO:0008270">
    <property type="term" value="F:zinc ion binding"/>
    <property type="evidence" value="ECO:0007669"/>
    <property type="project" value="UniProtKB-KW"/>
</dbReference>
<dbReference type="InterPro" id="IPR013083">
    <property type="entry name" value="Znf_RING/FYVE/PHD"/>
</dbReference>
<evidence type="ECO:0000259" key="11">
    <source>
        <dbReference type="PROSITE" id="PS50016"/>
    </source>
</evidence>
<feature type="compositionally biased region" description="Basic and acidic residues" evidence="10">
    <location>
        <begin position="197"/>
        <end position="214"/>
    </location>
</feature>
<feature type="compositionally biased region" description="Acidic residues" evidence="10">
    <location>
        <begin position="62"/>
        <end position="83"/>
    </location>
</feature>
<dbReference type="InterPro" id="IPR019786">
    <property type="entry name" value="Zinc_finger_PHD-type_CS"/>
</dbReference>
<sequence>MATRQSKRTIKPSVRLQPLDEVPVAGSSTSTPKGKANGQGKGKAIKQTPSRGRARGKKADENGDVDMDNQEEVEGEEEEEEDDPNRLYCTCRQPEKGQMIECDACKDWFHYPCIRMSGAQASDIDTYICKECHAKSNGELKTIRRSDITLLASPARSPPPVSPTATPSAQTKKGRGRGATGRGKGGRKNVTNSSINAEEHVQVEGEGGETKMDLLDPALQLNLDEQEEQEEKRWKSDPESDDKESDSESEGSVYGGENTGRANGDDDDETGARGKGRGKKRKMSVQDDEDDSASEGEISATESTGKQAKRARGRSTAQLKRRRSTSTPLNAPTSKQKTSRRKGPGAGTNAVPTSSGAGQGEKPGPGGLGKIRTFVLDKLKAGFKSVFVGYRKRQLREEAEAARKAEKGDDAEASTEKGQGMDVDKDEDDGVKEEEVKADDVPREEEIEVELPEEEREELQRRAEAYAVEVEEAVYEKKKERAEKGGFEVKGNYRSLSTLIFGALEKDLRPDLEEGFSTGRIAPASVANMTSRDLATAATLEEIKKLEAQSFKATVRYEDEYVPVRYTKKALEDADALQAITEGIAGNARRERGEDIAEPEKTSEEERRRKEEEEEKIPGAIQEEDERDEKGREQDGQDTVEPSESTLTTAAPLPEAPRPTPQLVQTQQRQSSFSLHSVLGHVPTAPIETPPLEDEGDDEGLGGFNDGFVDENMGSDHGSDIDYSGRQQKKSEKIVSPVEPATKTILADIPVVWSGTLENPASKEDGYPRVEARQVGGLDVGVEPRTWSQLLFDNPMVFTGRVAEEESSRYLATTQLSSNKDLVVVAMTPSDTREDKESFAKLVAFLISRKRHAVHIPEGSKGLAGRPKEVYMVPLSSTQQRDNSFIDLLDRYILPKHVDTDMFLGVIIVPKRFPPLVQSPPQITPPPKQNVPAPVVPSMAQKTVPAPAQIVPGMQQQNIANNVASLLDSLRSPAMLQILSNSNKKPAPIEPPTPSPTTLVTNPMSGSMPPPNFQAMPSSLPPFAGTLHASQPRPFPPHGSPHIPHNSPGAFIPPTPPIAAPIGARPSPPVHPSRLAHIPGSSPPGINQHPTPPPAHMQSYMMPLQGGPGPGMNSGYDRGYNQGRPSPGRGQNRGRGQGRRY</sequence>
<evidence type="ECO:0000256" key="1">
    <source>
        <dbReference type="ARBA" id="ARBA00002311"/>
    </source>
</evidence>
<evidence type="ECO:0000256" key="6">
    <source>
        <dbReference type="ARBA" id="ARBA00022771"/>
    </source>
</evidence>
<keyword evidence="8" id="KW-0539">Nucleus</keyword>
<evidence type="ECO:0000256" key="9">
    <source>
        <dbReference type="PROSITE-ProRule" id="PRU00146"/>
    </source>
</evidence>
<evidence type="ECO:0000256" key="8">
    <source>
        <dbReference type="ARBA" id="ARBA00023242"/>
    </source>
</evidence>
<feature type="compositionally biased region" description="Basic residues" evidence="10">
    <location>
        <begin position="274"/>
        <end position="283"/>
    </location>
</feature>
<feature type="compositionally biased region" description="Gly residues" evidence="10">
    <location>
        <begin position="357"/>
        <end position="369"/>
    </location>
</feature>
<dbReference type="GO" id="GO:0006351">
    <property type="term" value="P:DNA-templated transcription"/>
    <property type="evidence" value="ECO:0007669"/>
    <property type="project" value="InterPro"/>
</dbReference>
<evidence type="ECO:0000256" key="7">
    <source>
        <dbReference type="ARBA" id="ARBA00022833"/>
    </source>
</evidence>
<feature type="region of interest" description="Disordered" evidence="10">
    <location>
        <begin position="396"/>
        <end position="458"/>
    </location>
</feature>
<dbReference type="CDD" id="cd21538">
    <property type="entry name" value="SPOC_TFIIS"/>
    <property type="match status" value="1"/>
</dbReference>
<dbReference type="Proteomes" id="UP000812966">
    <property type="component" value="Unassembled WGS sequence"/>
</dbReference>
<feature type="region of interest" description="Disordered" evidence="10">
    <location>
        <begin position="1"/>
        <end position="85"/>
    </location>
</feature>
<dbReference type="EMBL" id="JABELV010000145">
    <property type="protein sequence ID" value="KAG7529564.1"/>
    <property type="molecule type" value="Genomic_DNA"/>
</dbReference>
<feature type="compositionally biased region" description="Basic and acidic residues" evidence="10">
    <location>
        <begin position="396"/>
        <end position="410"/>
    </location>
</feature>
<evidence type="ECO:0000313" key="12">
    <source>
        <dbReference type="EMBL" id="KAG7529564.1"/>
    </source>
</evidence>
<dbReference type="AlphaFoldDB" id="A0A8K0JH36"/>
<reference evidence="12" key="1">
    <citation type="submission" date="2020-04" db="EMBL/GenBank/DDBJ databases">
        <title>Analysis of mating type loci in Filobasidium floriforme.</title>
        <authorList>
            <person name="Nowrousian M."/>
        </authorList>
    </citation>
    <scope>NUCLEOTIDE SEQUENCE</scope>
    <source>
        <strain evidence="12">CBS 6242</strain>
    </source>
</reference>
<feature type="region of interest" description="Disordered" evidence="10">
    <location>
        <begin position="151"/>
        <end position="370"/>
    </location>
</feature>
<accession>A0A8K0JH36</accession>
<proteinExistence type="inferred from homology"/>
<dbReference type="SMART" id="SM00249">
    <property type="entry name" value="PHD"/>
    <property type="match status" value="1"/>
</dbReference>
<dbReference type="GO" id="GO:0045893">
    <property type="term" value="P:positive regulation of DNA-templated transcription"/>
    <property type="evidence" value="ECO:0007669"/>
    <property type="project" value="TreeGrafter"/>
</dbReference>
<feature type="compositionally biased region" description="Polar residues" evidence="10">
    <location>
        <begin position="640"/>
        <end position="649"/>
    </location>
</feature>
<dbReference type="Pfam" id="PF00628">
    <property type="entry name" value="PHD"/>
    <property type="match status" value="1"/>
</dbReference>
<organism evidence="12 13">
    <name type="scientific">Filobasidium floriforme</name>
    <dbReference type="NCBI Taxonomy" id="5210"/>
    <lineage>
        <taxon>Eukaryota</taxon>
        <taxon>Fungi</taxon>
        <taxon>Dikarya</taxon>
        <taxon>Basidiomycota</taxon>
        <taxon>Agaricomycotina</taxon>
        <taxon>Tremellomycetes</taxon>
        <taxon>Filobasidiales</taxon>
        <taxon>Filobasidiaceae</taxon>
        <taxon>Filobasidium</taxon>
    </lineage>
</organism>
<dbReference type="GO" id="GO:0048188">
    <property type="term" value="C:Set1C/COMPASS complex"/>
    <property type="evidence" value="ECO:0007669"/>
    <property type="project" value="InterPro"/>
</dbReference>
<dbReference type="Pfam" id="PF07744">
    <property type="entry name" value="SPOC"/>
    <property type="match status" value="1"/>
</dbReference>
<name>A0A8K0JH36_9TREE</name>
<dbReference type="Pfam" id="PF07500">
    <property type="entry name" value="TFIIS_M"/>
    <property type="match status" value="1"/>
</dbReference>
<dbReference type="InterPro" id="IPR003618">
    <property type="entry name" value="TFIIS_cen_dom"/>
</dbReference>
<feature type="domain" description="PHD-type" evidence="11">
    <location>
        <begin position="86"/>
        <end position="135"/>
    </location>
</feature>
<feature type="compositionally biased region" description="Basic residues" evidence="10">
    <location>
        <begin position="307"/>
        <end position="324"/>
    </location>
</feature>
<dbReference type="PANTHER" id="PTHR46174">
    <property type="entry name" value="CXXC-TYPE ZINC FINGER PROTEIN 1"/>
    <property type="match status" value="1"/>
</dbReference>
<keyword evidence="6 9" id="KW-0863">Zinc-finger</keyword>
<evidence type="ECO:0000256" key="10">
    <source>
        <dbReference type="SAM" id="MobiDB-lite"/>
    </source>
</evidence>
<dbReference type="InterPro" id="IPR037869">
    <property type="entry name" value="Spp1/CFP1"/>
</dbReference>
<evidence type="ECO:0000256" key="4">
    <source>
        <dbReference type="ARBA" id="ARBA00021616"/>
    </source>
</evidence>
<dbReference type="SUPFAM" id="SSF57903">
    <property type="entry name" value="FYVE/PHD zinc finger"/>
    <property type="match status" value="1"/>
</dbReference>
<dbReference type="OrthoDB" id="436852at2759"/>
<dbReference type="InterPro" id="IPR011011">
    <property type="entry name" value="Znf_FYVE_PHD"/>
</dbReference>
<feature type="region of interest" description="Disordered" evidence="10">
    <location>
        <begin position="582"/>
        <end position="703"/>
    </location>
</feature>
<keyword evidence="13" id="KW-1185">Reference proteome</keyword>
<evidence type="ECO:0000256" key="2">
    <source>
        <dbReference type="ARBA" id="ARBA00004123"/>
    </source>
</evidence>
<dbReference type="PROSITE" id="PS01359">
    <property type="entry name" value="ZF_PHD_1"/>
    <property type="match status" value="1"/>
</dbReference>
<protein>
    <recommendedName>
        <fullName evidence="4">Transcription factor BYE1</fullName>
    </recommendedName>
</protein>
<dbReference type="PROSITE" id="PS50016">
    <property type="entry name" value="ZF_PHD_2"/>
    <property type="match status" value="1"/>
</dbReference>